<dbReference type="InterPro" id="IPR023828">
    <property type="entry name" value="Peptidase_S8_Ser-AS"/>
</dbReference>
<evidence type="ECO:0000256" key="3">
    <source>
        <dbReference type="ARBA" id="ARBA00022475"/>
    </source>
</evidence>
<dbReference type="GO" id="GO:0006508">
    <property type="term" value="P:proteolysis"/>
    <property type="evidence" value="ECO:0007669"/>
    <property type="project" value="UniProtKB-KW"/>
</dbReference>
<feature type="region of interest" description="Disordered" evidence="12">
    <location>
        <begin position="391"/>
        <end position="415"/>
    </location>
</feature>
<keyword evidence="9 13" id="KW-0472">Membrane</keyword>
<evidence type="ECO:0000256" key="12">
    <source>
        <dbReference type="SAM" id="MobiDB-lite"/>
    </source>
</evidence>
<evidence type="ECO:0000256" key="11">
    <source>
        <dbReference type="RuleBase" id="RU003355"/>
    </source>
</evidence>
<dbReference type="PROSITE" id="PS00137">
    <property type="entry name" value="SUBTILASE_HIS"/>
    <property type="match status" value="1"/>
</dbReference>
<dbReference type="GO" id="GO:0004252">
    <property type="term" value="F:serine-type endopeptidase activity"/>
    <property type="evidence" value="ECO:0007669"/>
    <property type="project" value="UniProtKB-UniRule"/>
</dbReference>
<sequence>MWWARVAVSVLMSAAGVAVGVATPAAAATCTSPIQPAEVSQPVPWAQKLLAPERAWPLADGTGVRVAVIDSGVDQSHPQLVGKVDRGRDYLYIKGDTGARDCIGHGTAVGSIIAAQGAAGTGFRGVAPGARIIPLTVSERRDDAKGQSGQTVTAAEFATAVRDAVVFGARVINISAVFAGDEPAVRAAIKFAVDSDVVVVAAVGNAAEDGNPTPYPAAYPDVVGVGAIDQTGRRVRTSGRGTFVDLVAPGNEITAAVPGRGHASYTGTSFATPFVAGVAALVRQYRPELSARDVSTRLIATASPAAGGADSPGYGHGIVDPYRAVAEQIHASPAPAAAPRAVRQVVDPEQVAREKELKRLTRAALAVGIVVLSLAILAVVVGLVRGPGRARRWRPGRVDRPPPASSPPDEAPAALFDDLDRVEQALIDRGR</sequence>
<evidence type="ECO:0000256" key="13">
    <source>
        <dbReference type="SAM" id="Phobius"/>
    </source>
</evidence>
<evidence type="ECO:0000256" key="14">
    <source>
        <dbReference type="SAM" id="SignalP"/>
    </source>
</evidence>
<dbReference type="PRINTS" id="PR00723">
    <property type="entry name" value="SUBTILISIN"/>
</dbReference>
<protein>
    <recommendedName>
        <fullName evidence="15">Peptidase S8/S53 domain-containing protein</fullName>
    </recommendedName>
</protein>
<dbReference type="EMBL" id="BOPG01000118">
    <property type="protein sequence ID" value="GIJ64505.1"/>
    <property type="molecule type" value="Genomic_DNA"/>
</dbReference>
<keyword evidence="4 10" id="KW-0645">Protease</keyword>
<dbReference type="PANTHER" id="PTHR43399:SF4">
    <property type="entry name" value="CELL WALL-ASSOCIATED PROTEASE"/>
    <property type="match status" value="1"/>
</dbReference>
<evidence type="ECO:0000256" key="9">
    <source>
        <dbReference type="ARBA" id="ARBA00023136"/>
    </source>
</evidence>
<accession>A0A8J3ZN57</accession>
<keyword evidence="6 10" id="KW-0378">Hydrolase</keyword>
<keyword evidence="5 13" id="KW-0812">Transmembrane</keyword>
<dbReference type="Gene3D" id="3.40.50.200">
    <property type="entry name" value="Peptidase S8/S53 domain"/>
    <property type="match status" value="1"/>
</dbReference>
<evidence type="ECO:0000256" key="10">
    <source>
        <dbReference type="PROSITE-ProRule" id="PRU01240"/>
    </source>
</evidence>
<dbReference type="PANTHER" id="PTHR43399">
    <property type="entry name" value="SUBTILISIN-RELATED"/>
    <property type="match status" value="1"/>
</dbReference>
<feature type="domain" description="Peptidase S8/S53" evidence="15">
    <location>
        <begin position="61"/>
        <end position="317"/>
    </location>
</feature>
<dbReference type="InterPro" id="IPR051048">
    <property type="entry name" value="Peptidase_S8/S53_subtilisin"/>
</dbReference>
<dbReference type="InterPro" id="IPR022398">
    <property type="entry name" value="Peptidase_S8_His-AS"/>
</dbReference>
<evidence type="ECO:0000256" key="6">
    <source>
        <dbReference type="ARBA" id="ARBA00022801"/>
    </source>
</evidence>
<dbReference type="SUPFAM" id="SSF52743">
    <property type="entry name" value="Subtilisin-like"/>
    <property type="match status" value="1"/>
</dbReference>
<dbReference type="Pfam" id="PF00082">
    <property type="entry name" value="Peptidase_S8"/>
    <property type="match status" value="1"/>
</dbReference>
<evidence type="ECO:0000256" key="7">
    <source>
        <dbReference type="ARBA" id="ARBA00022825"/>
    </source>
</evidence>
<comment type="caution">
    <text evidence="16">The sequence shown here is derived from an EMBL/GenBank/DDBJ whole genome shotgun (WGS) entry which is preliminary data.</text>
</comment>
<dbReference type="InterPro" id="IPR036852">
    <property type="entry name" value="Peptidase_S8/S53_dom_sf"/>
</dbReference>
<dbReference type="Proteomes" id="UP000612585">
    <property type="component" value="Unassembled WGS sequence"/>
</dbReference>
<dbReference type="InterPro" id="IPR023834">
    <property type="entry name" value="T7SS_pept_S8A_mycosin"/>
</dbReference>
<dbReference type="InterPro" id="IPR000209">
    <property type="entry name" value="Peptidase_S8/S53_dom"/>
</dbReference>
<evidence type="ECO:0000313" key="16">
    <source>
        <dbReference type="EMBL" id="GIJ64505.1"/>
    </source>
</evidence>
<keyword evidence="7 10" id="KW-0720">Serine protease</keyword>
<comment type="subcellular location">
    <subcellularLocation>
        <location evidence="1">Cell membrane</location>
        <topology evidence="1">Single-pass membrane protein</topology>
    </subcellularLocation>
</comment>
<feature type="active site" description="Charge relay system" evidence="10">
    <location>
        <position position="269"/>
    </location>
</feature>
<gene>
    <name evidence="16" type="ORF">Vau01_120210</name>
</gene>
<evidence type="ECO:0000313" key="17">
    <source>
        <dbReference type="Proteomes" id="UP000612585"/>
    </source>
</evidence>
<evidence type="ECO:0000256" key="2">
    <source>
        <dbReference type="ARBA" id="ARBA00011073"/>
    </source>
</evidence>
<keyword evidence="17" id="KW-1185">Reference proteome</keyword>
<dbReference type="GO" id="GO:0005886">
    <property type="term" value="C:plasma membrane"/>
    <property type="evidence" value="ECO:0007669"/>
    <property type="project" value="UniProtKB-SubCell"/>
</dbReference>
<feature type="active site" description="Charge relay system" evidence="10">
    <location>
        <position position="105"/>
    </location>
</feature>
<dbReference type="PROSITE" id="PS00138">
    <property type="entry name" value="SUBTILASE_SER"/>
    <property type="match status" value="1"/>
</dbReference>
<keyword evidence="3" id="KW-1003">Cell membrane</keyword>
<name>A0A8J3ZN57_9ACTN</name>
<keyword evidence="8 13" id="KW-1133">Transmembrane helix</keyword>
<organism evidence="16 17">
    <name type="scientific">Virgisporangium aurantiacum</name>
    <dbReference type="NCBI Taxonomy" id="175570"/>
    <lineage>
        <taxon>Bacteria</taxon>
        <taxon>Bacillati</taxon>
        <taxon>Actinomycetota</taxon>
        <taxon>Actinomycetes</taxon>
        <taxon>Micromonosporales</taxon>
        <taxon>Micromonosporaceae</taxon>
        <taxon>Virgisporangium</taxon>
    </lineage>
</organism>
<dbReference type="InterPro" id="IPR015500">
    <property type="entry name" value="Peptidase_S8_subtilisin-rel"/>
</dbReference>
<reference evidence="16" key="1">
    <citation type="submission" date="2021-01" db="EMBL/GenBank/DDBJ databases">
        <title>Whole genome shotgun sequence of Virgisporangium aurantiacum NBRC 16421.</title>
        <authorList>
            <person name="Komaki H."/>
            <person name="Tamura T."/>
        </authorList>
    </citation>
    <scope>NUCLEOTIDE SEQUENCE</scope>
    <source>
        <strain evidence="16">NBRC 16421</strain>
    </source>
</reference>
<proteinExistence type="inferred from homology"/>
<feature type="signal peptide" evidence="14">
    <location>
        <begin position="1"/>
        <end position="27"/>
    </location>
</feature>
<evidence type="ECO:0000259" key="15">
    <source>
        <dbReference type="Pfam" id="PF00082"/>
    </source>
</evidence>
<dbReference type="InterPro" id="IPR023827">
    <property type="entry name" value="Peptidase_S8_Asp-AS"/>
</dbReference>
<evidence type="ECO:0000256" key="4">
    <source>
        <dbReference type="ARBA" id="ARBA00022670"/>
    </source>
</evidence>
<dbReference type="PROSITE" id="PS00136">
    <property type="entry name" value="SUBTILASE_ASP"/>
    <property type="match status" value="1"/>
</dbReference>
<comment type="similarity">
    <text evidence="2 10 11">Belongs to the peptidase S8 family.</text>
</comment>
<feature type="chain" id="PRO_5035219046" description="Peptidase S8/S53 domain-containing protein" evidence="14">
    <location>
        <begin position="28"/>
        <end position="431"/>
    </location>
</feature>
<dbReference type="AlphaFoldDB" id="A0A8J3ZN57"/>
<dbReference type="NCBIfam" id="TIGR03921">
    <property type="entry name" value="T7SS_mycosin"/>
    <property type="match status" value="1"/>
</dbReference>
<evidence type="ECO:0000256" key="1">
    <source>
        <dbReference type="ARBA" id="ARBA00004162"/>
    </source>
</evidence>
<dbReference type="PROSITE" id="PS51892">
    <property type="entry name" value="SUBTILASE"/>
    <property type="match status" value="1"/>
</dbReference>
<feature type="transmembrane region" description="Helical" evidence="13">
    <location>
        <begin position="363"/>
        <end position="384"/>
    </location>
</feature>
<feature type="active site" description="Charge relay system" evidence="10">
    <location>
        <position position="70"/>
    </location>
</feature>
<evidence type="ECO:0000256" key="5">
    <source>
        <dbReference type="ARBA" id="ARBA00022692"/>
    </source>
</evidence>
<keyword evidence="14" id="KW-0732">Signal</keyword>
<feature type="compositionally biased region" description="Pro residues" evidence="12">
    <location>
        <begin position="401"/>
        <end position="410"/>
    </location>
</feature>
<evidence type="ECO:0000256" key="8">
    <source>
        <dbReference type="ARBA" id="ARBA00022989"/>
    </source>
</evidence>